<reference evidence="2" key="1">
    <citation type="submission" date="2017-12" db="EMBL/GenBank/DDBJ databases">
        <title>Sequencing the genomes of 1000 Actinobacteria strains.</title>
        <authorList>
            <person name="Klenk H.-P."/>
        </authorList>
    </citation>
    <scope>NUCLEOTIDE SEQUENCE [LARGE SCALE GENOMIC DNA]</scope>
    <source>
        <strain evidence="2">DSM 44228</strain>
    </source>
</reference>
<feature type="compositionally biased region" description="Basic and acidic residues" evidence="1">
    <location>
        <begin position="41"/>
        <end position="56"/>
    </location>
</feature>
<accession>A0A2N3Y687</accession>
<proteinExistence type="predicted"/>
<keyword evidence="3" id="KW-1185">Reference proteome</keyword>
<feature type="compositionally biased region" description="Pro residues" evidence="1">
    <location>
        <begin position="95"/>
        <end position="106"/>
    </location>
</feature>
<comment type="caution">
    <text evidence="2">The sequence shown here is derived from an EMBL/GenBank/DDBJ whole genome shotgun (WGS) entry which is preliminary data.</text>
</comment>
<sequence>MPDTLPSPGHPSCAATPVPGCAREKKRSPPIPEPMLMNANPDHRSKLGHHRAEPRSLRGFRRWHQPQLSRPEARRSSPPTSARQTRRNGNRRTQPAPPRGSPPHPSTPHTGHKCSCNQERARSASWFMPSAPRPPNHLQRSMGPLYSVSKPLTRTSGTTCPPGQLSPWWCTSEMPFVTAFDARPVTSSRTTRSSWCMTSTYGVFLDLDVGTGDHHDRGPGPDRKEPARCTPAHLRTQVAGRVRQTRRTRPPVGRGRGFNFAVKLSTVEVVHMTAQVGTRRSGRFRRRWIAGGDRTG</sequence>
<feature type="compositionally biased region" description="Polar residues" evidence="1">
    <location>
        <begin position="150"/>
        <end position="161"/>
    </location>
</feature>
<protein>
    <submittedName>
        <fullName evidence="2">Uncharacterized protein</fullName>
    </submittedName>
</protein>
<organism evidence="2 3">
    <name type="scientific">Saccharopolyspora spinosa</name>
    <dbReference type="NCBI Taxonomy" id="60894"/>
    <lineage>
        <taxon>Bacteria</taxon>
        <taxon>Bacillati</taxon>
        <taxon>Actinomycetota</taxon>
        <taxon>Actinomycetes</taxon>
        <taxon>Pseudonocardiales</taxon>
        <taxon>Pseudonocardiaceae</taxon>
        <taxon>Saccharopolyspora</taxon>
    </lineage>
</organism>
<dbReference type="AlphaFoldDB" id="A0A2N3Y687"/>
<dbReference type="Proteomes" id="UP000233786">
    <property type="component" value="Unassembled WGS sequence"/>
</dbReference>
<evidence type="ECO:0000256" key="1">
    <source>
        <dbReference type="SAM" id="MobiDB-lite"/>
    </source>
</evidence>
<evidence type="ECO:0000313" key="2">
    <source>
        <dbReference type="EMBL" id="PKW18452.1"/>
    </source>
</evidence>
<dbReference type="EMBL" id="PJNB01000001">
    <property type="protein sequence ID" value="PKW18452.1"/>
    <property type="molecule type" value="Genomic_DNA"/>
</dbReference>
<feature type="region of interest" description="Disordered" evidence="1">
    <location>
        <begin position="1"/>
        <end position="164"/>
    </location>
</feature>
<name>A0A2N3Y687_SACSN</name>
<evidence type="ECO:0000313" key="3">
    <source>
        <dbReference type="Proteomes" id="UP000233786"/>
    </source>
</evidence>
<gene>
    <name evidence="2" type="ORF">A8926_6534</name>
</gene>